<dbReference type="Pfam" id="PF03466">
    <property type="entry name" value="LysR_substrate"/>
    <property type="match status" value="1"/>
</dbReference>
<feature type="domain" description="HTH lysR-type" evidence="5">
    <location>
        <begin position="1"/>
        <end position="58"/>
    </location>
</feature>
<dbReference type="AlphaFoldDB" id="A0A4V6HSI5"/>
<dbReference type="Gene3D" id="3.40.190.10">
    <property type="entry name" value="Periplasmic binding protein-like II"/>
    <property type="match status" value="2"/>
</dbReference>
<accession>A0A4V6HSI5</accession>
<dbReference type="GO" id="GO:0000976">
    <property type="term" value="F:transcription cis-regulatory region binding"/>
    <property type="evidence" value="ECO:0007669"/>
    <property type="project" value="TreeGrafter"/>
</dbReference>
<keyword evidence="2" id="KW-0805">Transcription regulation</keyword>
<evidence type="ECO:0000259" key="5">
    <source>
        <dbReference type="PROSITE" id="PS50931"/>
    </source>
</evidence>
<comment type="similarity">
    <text evidence="1">Belongs to the LysR transcriptional regulatory family.</text>
</comment>
<dbReference type="GO" id="GO:0003700">
    <property type="term" value="F:DNA-binding transcription factor activity"/>
    <property type="evidence" value="ECO:0007669"/>
    <property type="project" value="InterPro"/>
</dbReference>
<evidence type="ECO:0000313" key="6">
    <source>
        <dbReference type="EMBL" id="TLD03028.1"/>
    </source>
</evidence>
<proteinExistence type="inferred from homology"/>
<dbReference type="STRING" id="180332.GCA_000797495_02580"/>
<dbReference type="Pfam" id="PF00126">
    <property type="entry name" value="HTH_1"/>
    <property type="match status" value="1"/>
</dbReference>
<protein>
    <submittedName>
        <fullName evidence="6">CysJI operon transcriptional activator</fullName>
    </submittedName>
</protein>
<dbReference type="RefSeq" id="WP_044296623.1">
    <property type="nucleotide sequence ID" value="NZ_CABMJZ010000074.1"/>
</dbReference>
<evidence type="ECO:0000256" key="1">
    <source>
        <dbReference type="ARBA" id="ARBA00009437"/>
    </source>
</evidence>
<dbReference type="SUPFAM" id="SSF53850">
    <property type="entry name" value="Periplasmic binding protein-like II"/>
    <property type="match status" value="1"/>
</dbReference>
<keyword evidence="3" id="KW-0238">DNA-binding</keyword>
<dbReference type="InterPro" id="IPR000847">
    <property type="entry name" value="LysR_HTH_N"/>
</dbReference>
<evidence type="ECO:0000256" key="2">
    <source>
        <dbReference type="ARBA" id="ARBA00023015"/>
    </source>
</evidence>
<dbReference type="PANTHER" id="PTHR30126:SF40">
    <property type="entry name" value="HTH-TYPE TRANSCRIPTIONAL REGULATOR GLTR"/>
    <property type="match status" value="1"/>
</dbReference>
<dbReference type="Gene3D" id="1.10.10.10">
    <property type="entry name" value="Winged helix-like DNA-binding domain superfamily/Winged helix DNA-binding domain"/>
    <property type="match status" value="1"/>
</dbReference>
<dbReference type="InterPro" id="IPR005119">
    <property type="entry name" value="LysR_subst-bd"/>
</dbReference>
<gene>
    <name evidence="6" type="primary">cysL_1</name>
    <name evidence="6" type="ORF">DSM106044_00052</name>
</gene>
<dbReference type="InterPro" id="IPR036388">
    <property type="entry name" value="WH-like_DNA-bd_sf"/>
</dbReference>
<dbReference type="Proteomes" id="UP000306509">
    <property type="component" value="Unassembled WGS sequence"/>
</dbReference>
<dbReference type="PANTHER" id="PTHR30126">
    <property type="entry name" value="HTH-TYPE TRANSCRIPTIONAL REGULATOR"/>
    <property type="match status" value="1"/>
</dbReference>
<evidence type="ECO:0000256" key="3">
    <source>
        <dbReference type="ARBA" id="ARBA00023125"/>
    </source>
</evidence>
<dbReference type="EMBL" id="QGQD01000001">
    <property type="protein sequence ID" value="TLD03028.1"/>
    <property type="molecule type" value="Genomic_DNA"/>
</dbReference>
<reference evidence="6 7" key="1">
    <citation type="journal article" date="2019" name="Anaerobe">
        <title>Detection of Robinsoniella peoriensis in multiple bone samples of a trauma patient.</title>
        <authorList>
            <person name="Schrottner P."/>
            <person name="Hartwich K."/>
            <person name="Bunk B."/>
            <person name="Schober I."/>
            <person name="Helbig S."/>
            <person name="Rudolph W.W."/>
            <person name="Gunzer F."/>
        </authorList>
    </citation>
    <scope>NUCLEOTIDE SEQUENCE [LARGE SCALE GENOMIC DNA]</scope>
    <source>
        <strain evidence="6 7">DSM 106044</strain>
    </source>
</reference>
<name>A0A4V6HSI5_9FIRM</name>
<dbReference type="OrthoDB" id="9785745at2"/>
<keyword evidence="7" id="KW-1185">Reference proteome</keyword>
<comment type="caution">
    <text evidence="6">The sequence shown here is derived from an EMBL/GenBank/DDBJ whole genome shotgun (WGS) entry which is preliminary data.</text>
</comment>
<dbReference type="SUPFAM" id="SSF46785">
    <property type="entry name" value="Winged helix' DNA-binding domain"/>
    <property type="match status" value="1"/>
</dbReference>
<evidence type="ECO:0000256" key="4">
    <source>
        <dbReference type="ARBA" id="ARBA00023163"/>
    </source>
</evidence>
<dbReference type="PROSITE" id="PS50931">
    <property type="entry name" value="HTH_LYSR"/>
    <property type="match status" value="1"/>
</dbReference>
<organism evidence="6 7">
    <name type="scientific">Robinsoniella peoriensis</name>
    <dbReference type="NCBI Taxonomy" id="180332"/>
    <lineage>
        <taxon>Bacteria</taxon>
        <taxon>Bacillati</taxon>
        <taxon>Bacillota</taxon>
        <taxon>Clostridia</taxon>
        <taxon>Lachnospirales</taxon>
        <taxon>Lachnospiraceae</taxon>
        <taxon>Robinsoniella</taxon>
    </lineage>
</organism>
<dbReference type="PRINTS" id="PR00039">
    <property type="entry name" value="HTHLYSR"/>
</dbReference>
<dbReference type="InterPro" id="IPR036390">
    <property type="entry name" value="WH_DNA-bd_sf"/>
</dbReference>
<keyword evidence="4" id="KW-0804">Transcription</keyword>
<sequence length="307" mass="35585">MLDFRIKTFLELCRLKNYTKTAHSLHITQPAVTQHIQYLEREYGMNFFDHEARELTLTPKGQIFYWSALTMEANSRKIHELMQQPVAAARYFRFGATLSIGEYLMPPILAAYLKEYPQNRLSMLVENTAALLKKLDGGEIDFAVVEGRFDKNAYSHVLLANEKFIAVCAADFPIQEEMLMDDITKYPLIIREKGSGTRWILEDILAEHNLSIGQFEKLSEMGNFAVIKHLVQEKLGLTFAYESVVRREIREGKLKKVTIQNFQAAREFNFVYLKDSIFEKEYLEFYRYCMTGVGLLLGEGTWSLMNP</sequence>
<evidence type="ECO:0000313" key="7">
    <source>
        <dbReference type="Proteomes" id="UP000306509"/>
    </source>
</evidence>